<evidence type="ECO:0000313" key="3">
    <source>
        <dbReference type="Proteomes" id="UP000053707"/>
    </source>
</evidence>
<dbReference type="Proteomes" id="UP000053707">
    <property type="component" value="Unassembled WGS sequence"/>
</dbReference>
<name>A0A117JJN8_9MYCO</name>
<dbReference type="InterPro" id="IPR011990">
    <property type="entry name" value="TPR-like_helical_dom_sf"/>
</dbReference>
<organism evidence="2 3">
    <name type="scientific">Mycobacterium lehmannii</name>
    <dbReference type="NCBI Taxonomy" id="2048550"/>
    <lineage>
        <taxon>Bacteria</taxon>
        <taxon>Bacillati</taxon>
        <taxon>Actinomycetota</taxon>
        <taxon>Actinomycetes</taxon>
        <taxon>Mycobacteriales</taxon>
        <taxon>Mycobacteriaceae</taxon>
        <taxon>Mycobacterium</taxon>
    </lineage>
</organism>
<dbReference type="SUPFAM" id="SSF52540">
    <property type="entry name" value="P-loop containing nucleoside triphosphate hydrolases"/>
    <property type="match status" value="1"/>
</dbReference>
<feature type="domain" description="ORC1/DEAH AAA+ ATPase" evidence="1">
    <location>
        <begin position="25"/>
        <end position="118"/>
    </location>
</feature>
<comment type="caution">
    <text evidence="2">The sequence shown here is derived from an EMBL/GenBank/DDBJ whole genome shotgun (WGS) entry which is preliminary data.</text>
</comment>
<evidence type="ECO:0000313" key="2">
    <source>
        <dbReference type="EMBL" id="KUI15140.1"/>
    </source>
</evidence>
<proteinExistence type="predicted"/>
<dbReference type="InterPro" id="IPR049945">
    <property type="entry name" value="AAA_22"/>
</dbReference>
<dbReference type="InterPro" id="IPR027417">
    <property type="entry name" value="P-loop_NTPase"/>
</dbReference>
<dbReference type="Gene3D" id="3.40.50.300">
    <property type="entry name" value="P-loop containing nucleotide triphosphate hydrolases"/>
    <property type="match status" value="1"/>
</dbReference>
<reference evidence="2 3" key="1">
    <citation type="submission" date="2016-01" db="EMBL/GenBank/DDBJ databases">
        <authorList>
            <consortium name="TB Trials Study Group"/>
            <person name="Sutton G."/>
            <person name="Brinkac L."/>
            <person name="Sanka R."/>
            <person name="Adams M."/>
            <person name="Lau E.L."/>
            <person name="Macaden R."/>
            <person name="Grewal H.M.S."/>
        </authorList>
    </citation>
    <scope>NUCLEOTIDE SEQUENCE [LARGE SCALE GENOMIC DNA]</scope>
    <source>
        <strain evidence="2 3">IS-1744</strain>
    </source>
</reference>
<gene>
    <name evidence="2" type="ORF">AU192_19130</name>
</gene>
<accession>A0A117JJN8</accession>
<dbReference type="Pfam" id="PF13401">
    <property type="entry name" value="AAA_22"/>
    <property type="match status" value="1"/>
</dbReference>
<keyword evidence="3" id="KW-1185">Reference proteome</keyword>
<sequence>MPIEWVTSPPGPALDSIEAGLQKRSGAVLIGPAGVGKTTLARAAAERLAGAYHRVDWVTATAPMAAVPFAAVSRLIDVADTGKTTDVLRSARDTLGDGRLLVVDDAHLLDPLSAALIYQLAVSGTAALIVTVAPSGVMADGVSALWDDGLVERIDLEPPGQDDRRVAASVDEFVAALPDAAYGVLEYLAVDDPLALDELEALVDPESVEAAAASGAVVVDDGWVHPAHPLFADSVREALGGPELRRLRGEVVDRLAGRPGHGAVDRLRRAVLALDSDSPQGPSEQSSAAAEALRLGDLVLSERLGRAALQGAPDDLPTRLTLAYALAWQGRGRDADAVLDGVNGAALSETELMAWALPRAANQFWMLSEPERATAFLRATRNRVSSPAARITLDALSATFAMNAGSVSRAMEVATGVLASPDADDTAIGWAAAAAALSSARTGRFADVDALAERAMTAGHPGLLRFTSGFGQTTALLMAGELDRAQQLAQRLTDFAQLQQPGRAIGEVLVSDVLIAKGELEEAVRLLRRAAAALAPTGYSWGPLAWMLLAQALGQLGAGVEAGKALARAESRHGLKSMLFAPELALARAWTMWARRDEHGAVAAAREAVRSAERGGQTAVALRSLVDAVRLGDMRAADAIERVSTECDCATGRLALVHSRALIARDAAALAEVSQGYAACGWHGAAADAAAQGEAHR</sequence>
<evidence type="ECO:0000259" key="1">
    <source>
        <dbReference type="Pfam" id="PF13401"/>
    </source>
</evidence>
<dbReference type="GO" id="GO:0016887">
    <property type="term" value="F:ATP hydrolysis activity"/>
    <property type="evidence" value="ECO:0007669"/>
    <property type="project" value="InterPro"/>
</dbReference>
<dbReference type="Gene3D" id="1.25.40.10">
    <property type="entry name" value="Tetratricopeptide repeat domain"/>
    <property type="match status" value="1"/>
</dbReference>
<dbReference type="AlphaFoldDB" id="A0A117JJN8"/>
<dbReference type="EMBL" id="LQIR01000022">
    <property type="protein sequence ID" value="KUI15140.1"/>
    <property type="molecule type" value="Genomic_DNA"/>
</dbReference>
<protein>
    <submittedName>
        <fullName evidence="2">AAA family ATPase</fullName>
    </submittedName>
</protein>
<dbReference type="RefSeq" id="WP_064396686.1">
    <property type="nucleotide sequence ID" value="NZ_LQIR01000022.1"/>
</dbReference>